<organism evidence="2 3">
    <name type="scientific">Solitalea koreensis</name>
    <dbReference type="NCBI Taxonomy" id="543615"/>
    <lineage>
        <taxon>Bacteria</taxon>
        <taxon>Pseudomonadati</taxon>
        <taxon>Bacteroidota</taxon>
        <taxon>Sphingobacteriia</taxon>
        <taxon>Sphingobacteriales</taxon>
        <taxon>Sphingobacteriaceae</taxon>
        <taxon>Solitalea</taxon>
    </lineage>
</organism>
<evidence type="ECO:0008006" key="4">
    <source>
        <dbReference type="Google" id="ProtNLM"/>
    </source>
</evidence>
<protein>
    <recommendedName>
        <fullName evidence="4">Carboxypeptidase regulatory-like domain-containing protein</fullName>
    </recommendedName>
</protein>
<keyword evidence="3" id="KW-1185">Reference proteome</keyword>
<proteinExistence type="predicted"/>
<dbReference type="OrthoDB" id="676304at2"/>
<evidence type="ECO:0000256" key="1">
    <source>
        <dbReference type="SAM" id="SignalP"/>
    </source>
</evidence>
<feature type="chain" id="PRO_5021747961" description="Carboxypeptidase regulatory-like domain-containing protein" evidence="1">
    <location>
        <begin position="23"/>
        <end position="103"/>
    </location>
</feature>
<evidence type="ECO:0000313" key="3">
    <source>
        <dbReference type="Proteomes" id="UP000315971"/>
    </source>
</evidence>
<feature type="signal peptide" evidence="1">
    <location>
        <begin position="1"/>
        <end position="22"/>
    </location>
</feature>
<gene>
    <name evidence="2" type="ORF">SAMN06265350_103290</name>
</gene>
<dbReference type="AlphaFoldDB" id="A0A521C813"/>
<reference evidence="2 3" key="1">
    <citation type="submission" date="2017-05" db="EMBL/GenBank/DDBJ databases">
        <authorList>
            <person name="Varghese N."/>
            <person name="Submissions S."/>
        </authorList>
    </citation>
    <scope>NUCLEOTIDE SEQUENCE [LARGE SCALE GENOMIC DNA]</scope>
    <source>
        <strain evidence="2 3">DSM 21342</strain>
    </source>
</reference>
<keyword evidence="1" id="KW-0732">Signal</keyword>
<name>A0A521C813_9SPHI</name>
<evidence type="ECO:0000313" key="2">
    <source>
        <dbReference type="EMBL" id="SMO55569.1"/>
    </source>
</evidence>
<sequence>MKKSSLSLMAVAAVAVSLVAYKIDGSGGVKGTVVPAEAATQAMAVAGTDTIKVAITAGVFEFKDLKAGGYKIIIDAVEPLKDVQFDVAVQENKIIDVGSINIQ</sequence>
<dbReference type="RefSeq" id="WP_142602699.1">
    <property type="nucleotide sequence ID" value="NZ_FXSZ01000003.1"/>
</dbReference>
<dbReference type="EMBL" id="FXSZ01000003">
    <property type="protein sequence ID" value="SMO55569.1"/>
    <property type="molecule type" value="Genomic_DNA"/>
</dbReference>
<accession>A0A521C813</accession>
<dbReference type="Proteomes" id="UP000315971">
    <property type="component" value="Unassembled WGS sequence"/>
</dbReference>